<accession>A0A926NCS6</accession>
<reference evidence="1" key="1">
    <citation type="submission" date="2020-09" db="EMBL/GenBank/DDBJ databases">
        <title>A novel bacterium of genus Bacillus, isolated from South China Sea.</title>
        <authorList>
            <person name="Huang H."/>
            <person name="Mo K."/>
            <person name="Hu Y."/>
        </authorList>
    </citation>
    <scope>NUCLEOTIDE SEQUENCE</scope>
    <source>
        <strain evidence="1">IB182487</strain>
    </source>
</reference>
<dbReference type="AlphaFoldDB" id="A0A926NCS6"/>
<dbReference type="RefSeq" id="WP_191155522.1">
    <property type="nucleotide sequence ID" value="NZ_JACXAI010000002.1"/>
</dbReference>
<dbReference type="Proteomes" id="UP000626844">
    <property type="component" value="Unassembled WGS sequence"/>
</dbReference>
<evidence type="ECO:0000313" key="2">
    <source>
        <dbReference type="Proteomes" id="UP000626844"/>
    </source>
</evidence>
<proteinExistence type="predicted"/>
<evidence type="ECO:0000313" key="1">
    <source>
        <dbReference type="EMBL" id="MBD1379164.1"/>
    </source>
</evidence>
<dbReference type="EMBL" id="JACXAI010000002">
    <property type="protein sequence ID" value="MBD1379164.1"/>
    <property type="molecule type" value="Genomic_DNA"/>
</dbReference>
<protein>
    <submittedName>
        <fullName evidence="1">Uncharacterized protein</fullName>
    </submittedName>
</protein>
<organism evidence="1 2">
    <name type="scientific">Metabacillus arenae</name>
    <dbReference type="NCBI Taxonomy" id="2771434"/>
    <lineage>
        <taxon>Bacteria</taxon>
        <taxon>Bacillati</taxon>
        <taxon>Bacillota</taxon>
        <taxon>Bacilli</taxon>
        <taxon>Bacillales</taxon>
        <taxon>Bacillaceae</taxon>
        <taxon>Metabacillus</taxon>
    </lineage>
</organism>
<keyword evidence="2" id="KW-1185">Reference proteome</keyword>
<gene>
    <name evidence="1" type="ORF">IC621_02875</name>
</gene>
<comment type="caution">
    <text evidence="1">The sequence shown here is derived from an EMBL/GenBank/DDBJ whole genome shotgun (WGS) entry which is preliminary data.</text>
</comment>
<name>A0A926NCS6_9BACI</name>
<sequence length="85" mass="9602">MLKQEHYEVMKAVKDGATIYGYVDAKRLREVQKFDSELIEIIGLKDLEEITGEEYNGAEQLPYFGAILTGKGKEVLNNSNSEFGQ</sequence>